<accession>A0A286RL72</accession>
<dbReference type="AlphaFoldDB" id="A0A286RL72"/>
<dbReference type="RefSeq" id="WP_095416429.1">
    <property type="nucleotide sequence ID" value="NZ_CP018477.1"/>
</dbReference>
<dbReference type="KEGG" id="ttf:THTE_4097"/>
<proteinExistence type="predicted"/>
<keyword evidence="2" id="KW-1185">Reference proteome</keyword>
<dbReference type="EMBL" id="CP018477">
    <property type="protein sequence ID" value="ASV76698.1"/>
    <property type="molecule type" value="Genomic_DNA"/>
</dbReference>
<protein>
    <submittedName>
        <fullName evidence="1">Uncharacterized protein</fullName>
    </submittedName>
</protein>
<reference evidence="1 2" key="1">
    <citation type="journal article" name="Front. Microbiol.">
        <title>Sugar Metabolism of the First Thermophilic Planctomycete Thermogutta terrifontis: Comparative Genomic and Transcriptomic Approaches.</title>
        <authorList>
            <person name="Elcheninov A.G."/>
            <person name="Menzel P."/>
            <person name="Gudbergsdottir S.R."/>
            <person name="Slesarev A.I."/>
            <person name="Kadnikov V.V."/>
            <person name="Krogh A."/>
            <person name="Bonch-Osmolovskaya E.A."/>
            <person name="Peng X."/>
            <person name="Kublanov I.V."/>
        </authorList>
    </citation>
    <scope>NUCLEOTIDE SEQUENCE [LARGE SCALE GENOMIC DNA]</scope>
    <source>
        <strain evidence="1 2">R1</strain>
    </source>
</reference>
<organism evidence="1 2">
    <name type="scientific">Thermogutta terrifontis</name>
    <dbReference type="NCBI Taxonomy" id="1331910"/>
    <lineage>
        <taxon>Bacteria</taxon>
        <taxon>Pseudomonadati</taxon>
        <taxon>Planctomycetota</taxon>
        <taxon>Planctomycetia</taxon>
        <taxon>Pirellulales</taxon>
        <taxon>Thermoguttaceae</taxon>
        <taxon>Thermogutta</taxon>
    </lineage>
</organism>
<evidence type="ECO:0000313" key="2">
    <source>
        <dbReference type="Proteomes" id="UP000215086"/>
    </source>
</evidence>
<dbReference type="PROSITE" id="PS51257">
    <property type="entry name" value="PROKAR_LIPOPROTEIN"/>
    <property type="match status" value="1"/>
</dbReference>
<dbReference type="Proteomes" id="UP000215086">
    <property type="component" value="Chromosome"/>
</dbReference>
<gene>
    <name evidence="1" type="ORF">THTE_4097</name>
</gene>
<evidence type="ECO:0000313" key="1">
    <source>
        <dbReference type="EMBL" id="ASV76698.1"/>
    </source>
</evidence>
<name>A0A286RL72_9BACT</name>
<sequence length="83" mass="8481">MRKVMIWTVGLTLLAMAVGCQRCNLFRRGALFAPTAAVPAAVIECPPVDPCADTVIGGACDPCTPPMTTVTPPPATFVPGPAG</sequence>